<accession>A0A4U6S5N3</accession>
<dbReference type="InterPro" id="IPR038299">
    <property type="entry name" value="DAO_C_sf"/>
</dbReference>
<dbReference type="Gene3D" id="1.10.8.870">
    <property type="entry name" value="Alpha-glycerophosphate oxidase, cap domain"/>
    <property type="match status" value="1"/>
</dbReference>
<comment type="caution">
    <text evidence="2">The sequence shown here is derived from an EMBL/GenBank/DDBJ whole genome shotgun (WGS) entry which is preliminary data.</text>
</comment>
<dbReference type="AlphaFoldDB" id="A0A4U6S5N3"/>
<name>A0A4U6S5N3_BRAEL</name>
<dbReference type="InterPro" id="IPR031656">
    <property type="entry name" value="DAO_C"/>
</dbReference>
<proteinExistence type="predicted"/>
<evidence type="ECO:0000259" key="1">
    <source>
        <dbReference type="Pfam" id="PF16901"/>
    </source>
</evidence>
<reference evidence="2 3" key="1">
    <citation type="submission" date="2019-05" db="EMBL/GenBank/DDBJ databases">
        <title>Draft Genome of Bradyrhizobium elkanii strain SEMIA 938, Used in Commercial Inoculants for Lupinus spp. in Brazil.</title>
        <authorList>
            <person name="Hungria M."/>
            <person name="Delamuta J.R.M."/>
            <person name="Ribeiro R.A."/>
            <person name="Nogueira M.A."/>
        </authorList>
    </citation>
    <scope>NUCLEOTIDE SEQUENCE [LARGE SCALE GENOMIC DNA]</scope>
    <source>
        <strain evidence="2 3">Semia 938</strain>
    </source>
</reference>
<dbReference type="Pfam" id="PF16901">
    <property type="entry name" value="DAO_C"/>
    <property type="match status" value="1"/>
</dbReference>
<feature type="domain" description="Alpha-glycerophosphate oxidase C-terminal" evidence="1">
    <location>
        <begin position="2"/>
        <end position="68"/>
    </location>
</feature>
<dbReference type="Gene3D" id="6.10.250.1890">
    <property type="match status" value="1"/>
</dbReference>
<evidence type="ECO:0000313" key="2">
    <source>
        <dbReference type="EMBL" id="TKV82253.1"/>
    </source>
</evidence>
<evidence type="ECO:0000313" key="3">
    <source>
        <dbReference type="Proteomes" id="UP000305095"/>
    </source>
</evidence>
<organism evidence="2 3">
    <name type="scientific">Bradyrhizobium elkanii</name>
    <dbReference type="NCBI Taxonomy" id="29448"/>
    <lineage>
        <taxon>Bacteria</taxon>
        <taxon>Pseudomonadati</taxon>
        <taxon>Pseudomonadota</taxon>
        <taxon>Alphaproteobacteria</taxon>
        <taxon>Hyphomicrobiales</taxon>
        <taxon>Nitrobacteraceae</taxon>
        <taxon>Bradyrhizobium</taxon>
    </lineage>
</organism>
<gene>
    <name evidence="2" type="ORF">FDV58_07065</name>
</gene>
<protein>
    <recommendedName>
        <fullName evidence="1">Alpha-glycerophosphate oxidase C-terminal domain-containing protein</fullName>
    </recommendedName>
</protein>
<dbReference type="Proteomes" id="UP000305095">
    <property type="component" value="Unassembled WGS sequence"/>
</dbReference>
<sequence length="100" mass="11803">MPQRQLQRYVRLYGTRSERLLADARSMAALGPCFGYDLYQLEVDFLVRDEWASTADDILWRRTKLGLRLSAQERREHDEYLQGIRKESDAAVLNQWIVLT</sequence>
<dbReference type="EMBL" id="SZZP01000004">
    <property type="protein sequence ID" value="TKV82253.1"/>
    <property type="molecule type" value="Genomic_DNA"/>
</dbReference>